<sequence length="248" mass="28029">MTTQMHLAAQYLAAAGISFIEKKQDDSHTNLGFSIESESLFTRPLNADGVILSLSYALFTLEWIGNNATKRLQLDGTSHAQVMQWINSMVIDSGFEKAYSYDLHYELPYQITDDYVFKLQDASRLKKLIEYRKLAQLAIQEFLKTNRFDSEIRIWPHHFDTGAFTTVDTSSGVSIGLGLAIPDSMCKDYYFYISGYRGHDGLDTNTFKSLIKGKWYNDGFKGAVLPISGINKTDAVTFFNEALIAYTN</sequence>
<comment type="caution">
    <text evidence="1">The sequence shown here is derived from an EMBL/GenBank/DDBJ whole genome shotgun (WGS) entry which is preliminary data.</text>
</comment>
<dbReference type="RefSeq" id="WP_201916455.1">
    <property type="nucleotide sequence ID" value="NZ_BAABAX010000001.1"/>
</dbReference>
<organism evidence="1 2">
    <name type="scientific">Aquimarina mytili</name>
    <dbReference type="NCBI Taxonomy" id="874423"/>
    <lineage>
        <taxon>Bacteria</taxon>
        <taxon>Pseudomonadati</taxon>
        <taxon>Bacteroidota</taxon>
        <taxon>Flavobacteriia</taxon>
        <taxon>Flavobacteriales</taxon>
        <taxon>Flavobacteriaceae</taxon>
        <taxon>Aquimarina</taxon>
    </lineage>
</organism>
<dbReference type="AlphaFoldDB" id="A0A936ZWR9"/>
<evidence type="ECO:0000313" key="2">
    <source>
        <dbReference type="Proteomes" id="UP000651057"/>
    </source>
</evidence>
<dbReference type="EMBL" id="JAERQJ010000001">
    <property type="protein sequence ID" value="MBL0682456.1"/>
    <property type="molecule type" value="Genomic_DNA"/>
</dbReference>
<keyword evidence="2" id="KW-1185">Reference proteome</keyword>
<evidence type="ECO:0000313" key="1">
    <source>
        <dbReference type="EMBL" id="MBL0682456.1"/>
    </source>
</evidence>
<reference evidence="1" key="1">
    <citation type="submission" date="2021-01" db="EMBL/GenBank/DDBJ databases">
        <authorList>
            <person name="Zhong Y.L."/>
        </authorList>
    </citation>
    <scope>NUCLEOTIDE SEQUENCE</scope>
    <source>
        <strain evidence="1">KCTC 23302</strain>
    </source>
</reference>
<name>A0A936ZWR9_9FLAO</name>
<dbReference type="Proteomes" id="UP000651057">
    <property type="component" value="Unassembled WGS sequence"/>
</dbReference>
<gene>
    <name evidence="1" type="ORF">JJQ60_02925</name>
</gene>
<accession>A0A936ZWR9</accession>
<proteinExistence type="predicted"/>
<protein>
    <submittedName>
        <fullName evidence="1">Uncharacterized protein</fullName>
    </submittedName>
</protein>